<comment type="caution">
    <text evidence="2">The sequence shown here is derived from an EMBL/GenBank/DDBJ whole genome shotgun (WGS) entry which is preliminary data.</text>
</comment>
<protein>
    <submittedName>
        <fullName evidence="2">Uncharacterized protein</fullName>
    </submittedName>
</protein>
<evidence type="ECO:0000313" key="3">
    <source>
        <dbReference type="Proteomes" id="UP001182556"/>
    </source>
</evidence>
<dbReference type="Proteomes" id="UP001182556">
    <property type="component" value="Unassembled WGS sequence"/>
</dbReference>
<accession>A0AAD9CV01</accession>
<keyword evidence="3" id="KW-1185">Reference proteome</keyword>
<proteinExistence type="predicted"/>
<evidence type="ECO:0000256" key="1">
    <source>
        <dbReference type="SAM" id="SignalP"/>
    </source>
</evidence>
<organism evidence="2 3">
    <name type="scientific">Papiliotrema laurentii</name>
    <name type="common">Cryptococcus laurentii</name>
    <dbReference type="NCBI Taxonomy" id="5418"/>
    <lineage>
        <taxon>Eukaryota</taxon>
        <taxon>Fungi</taxon>
        <taxon>Dikarya</taxon>
        <taxon>Basidiomycota</taxon>
        <taxon>Agaricomycotina</taxon>
        <taxon>Tremellomycetes</taxon>
        <taxon>Tremellales</taxon>
        <taxon>Rhynchogastremaceae</taxon>
        <taxon>Papiliotrema</taxon>
    </lineage>
</organism>
<evidence type="ECO:0000313" key="2">
    <source>
        <dbReference type="EMBL" id="KAK1921354.1"/>
    </source>
</evidence>
<sequence length="399" mass="40298">MQLSTSTLALVISALAVTSDVSASPSLEGRATSLCNQQNYGAKGYPWQHGSAPGSFCGKTKPSNSGQWSTIPVWDGGDTVKCSGYNRYNLKVCNGGNPKASLPSNCNPPHNFPSWWTNSGSPSAVTVKCTPATCSWSTWWNCFLPSAWRQTCTIVKTPSTSGGNAAASASSSKAVASSSAPASSSAAASSAAASSSASSPAAPSSAAASSAAASSDPDSSAAPSSVASSSIDASSAVASSAAAADVAASSSSASTSSTSSAAPASTSTASVDPITYPVCQSNYQVTYQNYTLVAPNGYWYGQTVGAATQDASYMTYTLALSVSDCLAACDQIEGCVFVNSYYDENDTEEYLPKHTPGVLTCAMFSSCVGTQNNNNWGGQDDPNIIVNSSGYCKSGACSA</sequence>
<feature type="chain" id="PRO_5042020884" evidence="1">
    <location>
        <begin position="24"/>
        <end position="399"/>
    </location>
</feature>
<feature type="signal peptide" evidence="1">
    <location>
        <begin position="1"/>
        <end position="23"/>
    </location>
</feature>
<keyword evidence="1" id="KW-0732">Signal</keyword>
<gene>
    <name evidence="2" type="ORF">DB88DRAFT_548485</name>
</gene>
<reference evidence="2" key="1">
    <citation type="submission" date="2023-02" db="EMBL/GenBank/DDBJ databases">
        <title>Identification and recombinant expression of a fungal hydrolase from Papiliotrema laurentii that hydrolyzes apple cutin and clears colloidal polyester polyurethane.</title>
        <authorList>
            <consortium name="DOE Joint Genome Institute"/>
            <person name="Roman V.A."/>
            <person name="Bojanowski C."/>
            <person name="Crable B.R."/>
            <person name="Wagner D.N."/>
            <person name="Hung C.S."/>
            <person name="Nadeau L.J."/>
            <person name="Schratz L."/>
            <person name="Haridas S."/>
            <person name="Pangilinan J."/>
            <person name="Lipzen A."/>
            <person name="Na H."/>
            <person name="Yan M."/>
            <person name="Ng V."/>
            <person name="Grigoriev I.V."/>
            <person name="Spatafora J.W."/>
            <person name="Barlow D."/>
            <person name="Biffinger J."/>
            <person name="Kelley-Loughnane N."/>
            <person name="Varaljay V.A."/>
            <person name="Crookes-Goodson W.J."/>
        </authorList>
    </citation>
    <scope>NUCLEOTIDE SEQUENCE</scope>
    <source>
        <strain evidence="2">5307AH</strain>
    </source>
</reference>
<dbReference type="EMBL" id="JAODAN010000011">
    <property type="protein sequence ID" value="KAK1921354.1"/>
    <property type="molecule type" value="Genomic_DNA"/>
</dbReference>
<dbReference type="AlphaFoldDB" id="A0AAD9CV01"/>
<name>A0AAD9CV01_PAPLA</name>